<sequence length="470" mass="50291">MTSTPLAAQAAHPPGEPHVPKRRNIEALLLVFALGIALFAYADTGKAMTGKTPPNLAALGAEFGITLLAAHLVVRRFAPYADPVLLPVASMINGLGLVLIYRLDPYNIANKLAPKAGAAPNQAIYTVLGMAVFIVLVIFLRDHRVLQRYAYISALVGLFLIALPAVLPASISEVNGARSWIRLGGFSVQPAEFGKLLLVSFFAAYLHAKRDALALASRRFLGLYLPRGRDLGPILVCWAFAMLILIRETDLGVSLMFFGAFVIILYMATERTSWLLFGLLLFVGGAAAVANMSSHVMVRVHAWLHPFSDVTGQTRQLAQSLYAFANGGLFGTGLGRGYSYQIGFANNADFMLATVGEELGLVGLTALFVAYAIIVVRGVKTALLVRDPYGKLFAAGLAATFALQVFITAGGVTRIIPLTGLPMPFLAYGGSALMANWILVALLIRISDAARRPLPPAIPLSDEMTQVVQA</sequence>
<dbReference type="AlphaFoldDB" id="A0A8J7WIR6"/>
<feature type="transmembrane region" description="Helical" evidence="6">
    <location>
        <begin position="123"/>
        <end position="140"/>
    </location>
</feature>
<dbReference type="PANTHER" id="PTHR30474">
    <property type="entry name" value="CELL CYCLE PROTEIN"/>
    <property type="match status" value="1"/>
</dbReference>
<feature type="transmembrane region" description="Helical" evidence="6">
    <location>
        <begin position="392"/>
        <end position="413"/>
    </location>
</feature>
<feature type="transmembrane region" description="Helical" evidence="6">
    <location>
        <begin position="149"/>
        <end position="171"/>
    </location>
</feature>
<comment type="subcellular location">
    <subcellularLocation>
        <location evidence="1">Membrane</location>
        <topology evidence="1">Multi-pass membrane protein</topology>
    </subcellularLocation>
</comment>
<evidence type="ECO:0000256" key="3">
    <source>
        <dbReference type="ARBA" id="ARBA00022960"/>
    </source>
</evidence>
<organism evidence="7 8">
    <name type="scientific">Actinocrinis puniceicyclus</name>
    <dbReference type="NCBI Taxonomy" id="977794"/>
    <lineage>
        <taxon>Bacteria</taxon>
        <taxon>Bacillati</taxon>
        <taxon>Actinomycetota</taxon>
        <taxon>Actinomycetes</taxon>
        <taxon>Catenulisporales</taxon>
        <taxon>Actinospicaceae</taxon>
        <taxon>Actinocrinis</taxon>
    </lineage>
</organism>
<evidence type="ECO:0000313" key="7">
    <source>
        <dbReference type="EMBL" id="MBS2962073.1"/>
    </source>
</evidence>
<dbReference type="RefSeq" id="WP_211464357.1">
    <property type="nucleotide sequence ID" value="NZ_JAGSXH010000007.1"/>
</dbReference>
<name>A0A8J7WIR6_9ACTN</name>
<dbReference type="EMBL" id="JAGSXH010000007">
    <property type="protein sequence ID" value="MBS2962073.1"/>
    <property type="molecule type" value="Genomic_DNA"/>
</dbReference>
<evidence type="ECO:0000256" key="6">
    <source>
        <dbReference type="SAM" id="Phobius"/>
    </source>
</evidence>
<feature type="transmembrane region" description="Helical" evidence="6">
    <location>
        <begin position="252"/>
        <end position="268"/>
    </location>
</feature>
<evidence type="ECO:0000313" key="8">
    <source>
        <dbReference type="Proteomes" id="UP000677913"/>
    </source>
</evidence>
<feature type="transmembrane region" description="Helical" evidence="6">
    <location>
        <begin position="84"/>
        <end position="103"/>
    </location>
</feature>
<proteinExistence type="predicted"/>
<evidence type="ECO:0000256" key="5">
    <source>
        <dbReference type="ARBA" id="ARBA00023136"/>
    </source>
</evidence>
<keyword evidence="5 6" id="KW-0472">Membrane</keyword>
<gene>
    <name evidence="7" type="ORF">KGA66_03370</name>
</gene>
<keyword evidence="2 6" id="KW-0812">Transmembrane</keyword>
<dbReference type="GO" id="GO:0005886">
    <property type="term" value="C:plasma membrane"/>
    <property type="evidence" value="ECO:0007669"/>
    <property type="project" value="TreeGrafter"/>
</dbReference>
<feature type="transmembrane region" description="Helical" evidence="6">
    <location>
        <begin position="425"/>
        <end position="444"/>
    </location>
</feature>
<evidence type="ECO:0000256" key="2">
    <source>
        <dbReference type="ARBA" id="ARBA00022692"/>
    </source>
</evidence>
<accession>A0A8J7WIR6</accession>
<dbReference type="Proteomes" id="UP000677913">
    <property type="component" value="Unassembled WGS sequence"/>
</dbReference>
<feature type="transmembrane region" description="Helical" evidence="6">
    <location>
        <begin position="191"/>
        <end position="208"/>
    </location>
</feature>
<dbReference type="Pfam" id="PF01098">
    <property type="entry name" value="FTSW_RODA_SPOVE"/>
    <property type="match status" value="1"/>
</dbReference>
<comment type="caution">
    <text evidence="7">The sequence shown here is derived from an EMBL/GenBank/DDBJ whole genome shotgun (WGS) entry which is preliminary data.</text>
</comment>
<dbReference type="GO" id="GO:0008360">
    <property type="term" value="P:regulation of cell shape"/>
    <property type="evidence" value="ECO:0007669"/>
    <property type="project" value="UniProtKB-KW"/>
</dbReference>
<reference evidence="7" key="1">
    <citation type="submission" date="2021-04" db="EMBL/GenBank/DDBJ databases">
        <title>Genome based classification of Actinospica acidithermotolerans sp. nov., an actinobacterium isolated from an Indonesian hot spring.</title>
        <authorList>
            <person name="Kusuma A.B."/>
            <person name="Putra K.E."/>
            <person name="Nafisah S."/>
            <person name="Loh J."/>
            <person name="Nouioui I."/>
            <person name="Goodfellow M."/>
        </authorList>
    </citation>
    <scope>NUCLEOTIDE SEQUENCE</scope>
    <source>
        <strain evidence="7">DSM 45618</strain>
    </source>
</reference>
<feature type="transmembrane region" description="Helical" evidence="6">
    <location>
        <begin position="54"/>
        <end position="72"/>
    </location>
</feature>
<keyword evidence="8" id="KW-1185">Reference proteome</keyword>
<dbReference type="GO" id="GO:0015648">
    <property type="term" value="F:lipid-linked peptidoglycan transporter activity"/>
    <property type="evidence" value="ECO:0007669"/>
    <property type="project" value="TreeGrafter"/>
</dbReference>
<feature type="transmembrane region" description="Helical" evidence="6">
    <location>
        <begin position="275"/>
        <end position="298"/>
    </location>
</feature>
<dbReference type="GO" id="GO:0051301">
    <property type="term" value="P:cell division"/>
    <property type="evidence" value="ECO:0007669"/>
    <property type="project" value="InterPro"/>
</dbReference>
<dbReference type="InterPro" id="IPR001182">
    <property type="entry name" value="FtsW/RodA"/>
</dbReference>
<dbReference type="PANTHER" id="PTHR30474:SF3">
    <property type="entry name" value="PEPTIDOGLYCAN GLYCOSYLTRANSFERASE RODA"/>
    <property type="match status" value="1"/>
</dbReference>
<keyword evidence="3" id="KW-0133">Cell shape</keyword>
<evidence type="ECO:0000256" key="1">
    <source>
        <dbReference type="ARBA" id="ARBA00004141"/>
    </source>
</evidence>
<evidence type="ECO:0000256" key="4">
    <source>
        <dbReference type="ARBA" id="ARBA00022989"/>
    </source>
</evidence>
<feature type="transmembrane region" description="Helical" evidence="6">
    <location>
        <begin position="359"/>
        <end position="380"/>
    </location>
</feature>
<dbReference type="GO" id="GO:0032153">
    <property type="term" value="C:cell division site"/>
    <property type="evidence" value="ECO:0007669"/>
    <property type="project" value="TreeGrafter"/>
</dbReference>
<protein>
    <submittedName>
        <fullName evidence="7">FtsW/RodA/SpoVE family cell cycle protein</fullName>
    </submittedName>
</protein>
<keyword evidence="4 6" id="KW-1133">Transmembrane helix</keyword>
<feature type="transmembrane region" description="Helical" evidence="6">
    <location>
        <begin position="25"/>
        <end position="42"/>
    </location>
</feature>